<dbReference type="InterPro" id="IPR009100">
    <property type="entry name" value="AcylCoA_DH/oxidase_NM_dom_sf"/>
</dbReference>
<evidence type="ECO:0000256" key="6">
    <source>
        <dbReference type="SAM" id="MobiDB-lite"/>
    </source>
</evidence>
<keyword evidence="3 5" id="KW-0285">Flavoprotein</keyword>
<dbReference type="Gene3D" id="2.40.110.10">
    <property type="entry name" value="Butyryl-CoA Dehydrogenase, subunit A, domain 2"/>
    <property type="match status" value="1"/>
</dbReference>
<gene>
    <name evidence="10" type="ORF">EYC82_07305</name>
</gene>
<dbReference type="Gene3D" id="1.10.540.10">
    <property type="entry name" value="Acyl-CoA dehydrogenase/oxidase, N-terminal domain"/>
    <property type="match status" value="1"/>
</dbReference>
<dbReference type="InterPro" id="IPR013786">
    <property type="entry name" value="AcylCoA_DH/ox_N"/>
</dbReference>
<dbReference type="PANTHER" id="PTHR43884:SF12">
    <property type="entry name" value="ISOVALERYL-COA DEHYDROGENASE, MITOCHONDRIAL-RELATED"/>
    <property type="match status" value="1"/>
</dbReference>
<dbReference type="PANTHER" id="PTHR43884">
    <property type="entry name" value="ACYL-COA DEHYDROGENASE"/>
    <property type="match status" value="1"/>
</dbReference>
<reference evidence="10" key="1">
    <citation type="submission" date="2019-02" db="EMBL/GenBank/DDBJ databases">
        <authorList>
            <person name="Li S.-H."/>
        </authorList>
    </citation>
    <scope>NUCLEOTIDE SEQUENCE</scope>
    <source>
        <strain evidence="10">IMCC11814</strain>
    </source>
</reference>
<dbReference type="SUPFAM" id="SSF56645">
    <property type="entry name" value="Acyl-CoA dehydrogenase NM domain-like"/>
    <property type="match status" value="1"/>
</dbReference>
<accession>A0ABT3T4Q9</accession>
<organism evidence="10 11">
    <name type="scientific">Candidatus Marimicrobium litorale</name>
    <dbReference type="NCBI Taxonomy" id="2518991"/>
    <lineage>
        <taxon>Bacteria</taxon>
        <taxon>Pseudomonadati</taxon>
        <taxon>Pseudomonadota</taxon>
        <taxon>Gammaproteobacteria</taxon>
        <taxon>Cellvibrionales</taxon>
        <taxon>Halieaceae</taxon>
        <taxon>Marimicrobium</taxon>
    </lineage>
</organism>
<feature type="domain" description="Acyl-CoA oxidase/dehydrogenase middle" evidence="8">
    <location>
        <begin position="156"/>
        <end position="245"/>
    </location>
</feature>
<evidence type="ECO:0000259" key="9">
    <source>
        <dbReference type="Pfam" id="PF02771"/>
    </source>
</evidence>
<keyword evidence="5" id="KW-0560">Oxidoreductase</keyword>
<evidence type="ECO:0000256" key="1">
    <source>
        <dbReference type="ARBA" id="ARBA00001974"/>
    </source>
</evidence>
<evidence type="ECO:0000256" key="2">
    <source>
        <dbReference type="ARBA" id="ARBA00009347"/>
    </source>
</evidence>
<comment type="similarity">
    <text evidence="2 5">Belongs to the acyl-CoA dehydrogenase family.</text>
</comment>
<feature type="domain" description="Acyl-CoA dehydrogenase/oxidase C-terminal" evidence="7">
    <location>
        <begin position="262"/>
        <end position="390"/>
    </location>
</feature>
<keyword evidence="11" id="KW-1185">Reference proteome</keyword>
<comment type="cofactor">
    <cofactor evidence="1 5">
        <name>FAD</name>
        <dbReference type="ChEBI" id="CHEBI:57692"/>
    </cofactor>
</comment>
<evidence type="ECO:0000259" key="7">
    <source>
        <dbReference type="Pfam" id="PF00441"/>
    </source>
</evidence>
<name>A0ABT3T4Q9_9GAMM</name>
<evidence type="ECO:0000313" key="10">
    <source>
        <dbReference type="EMBL" id="MCX2977160.1"/>
    </source>
</evidence>
<evidence type="ECO:0000256" key="5">
    <source>
        <dbReference type="RuleBase" id="RU362125"/>
    </source>
</evidence>
<keyword evidence="4 5" id="KW-0274">FAD</keyword>
<dbReference type="Proteomes" id="UP001143304">
    <property type="component" value="Unassembled WGS sequence"/>
</dbReference>
<feature type="region of interest" description="Disordered" evidence="6">
    <location>
        <begin position="1"/>
        <end position="22"/>
    </location>
</feature>
<dbReference type="Gene3D" id="1.20.140.10">
    <property type="entry name" value="Butyryl-CoA Dehydrogenase, subunit A, domain 3"/>
    <property type="match status" value="1"/>
</dbReference>
<dbReference type="Pfam" id="PF02770">
    <property type="entry name" value="Acyl-CoA_dh_M"/>
    <property type="match status" value="1"/>
</dbReference>
<sequence>MSGLTPTKNSAVTDKSKWSNATVNTQSGERLFDLTRDDDQRMNQDTMQRFAANEIRVVAKDADEAGVTPKGFYNKTAELGLTLLPIPEALGGAGMARSPVSNALNAEDLAWGDMALSLGALTPQAFVNTLLDQGSDAQRERFLPRFCEGTFVSATTALMEPRATFDPMEPQCTANAIDGSYRLNGNKCMVPLGESAELTMVIAQLDEEGPAAFIVEGTPEGMTVKREEHMGLRTLELATLTFDNVQLPAEALLGGRSFDLQRFVNLSRIGLCALAVGCCQGVLDYVTEYVNERVAFGEPISNRQAVAFMVADMATELEAMRLMTWRAASRAEQGLDFHEQAYLAKVACSEHAMKIGTDGVQLLGGHGFCREHPVESWYRNLRAIAIMDGVASV</sequence>
<protein>
    <submittedName>
        <fullName evidence="10">Oxidoreductase</fullName>
    </submittedName>
</protein>
<dbReference type="SUPFAM" id="SSF47203">
    <property type="entry name" value="Acyl-CoA dehydrogenase C-terminal domain-like"/>
    <property type="match status" value="1"/>
</dbReference>
<dbReference type="InterPro" id="IPR036250">
    <property type="entry name" value="AcylCo_DH-like_C"/>
</dbReference>
<dbReference type="InterPro" id="IPR037069">
    <property type="entry name" value="AcylCoA_DH/ox_N_sf"/>
</dbReference>
<dbReference type="InterPro" id="IPR046373">
    <property type="entry name" value="Acyl-CoA_Oxase/DH_mid-dom_sf"/>
</dbReference>
<evidence type="ECO:0000256" key="3">
    <source>
        <dbReference type="ARBA" id="ARBA00022630"/>
    </source>
</evidence>
<comment type="caution">
    <text evidence="10">The sequence shown here is derived from an EMBL/GenBank/DDBJ whole genome shotgun (WGS) entry which is preliminary data.</text>
</comment>
<evidence type="ECO:0000256" key="4">
    <source>
        <dbReference type="ARBA" id="ARBA00022827"/>
    </source>
</evidence>
<evidence type="ECO:0000313" key="11">
    <source>
        <dbReference type="Proteomes" id="UP001143304"/>
    </source>
</evidence>
<feature type="domain" description="Acyl-CoA dehydrogenase/oxidase N-terminal" evidence="9">
    <location>
        <begin position="38"/>
        <end position="149"/>
    </location>
</feature>
<dbReference type="Pfam" id="PF02771">
    <property type="entry name" value="Acyl-CoA_dh_N"/>
    <property type="match status" value="1"/>
</dbReference>
<proteinExistence type="inferred from homology"/>
<dbReference type="InterPro" id="IPR006091">
    <property type="entry name" value="Acyl-CoA_Oxase/DH_mid-dom"/>
</dbReference>
<dbReference type="InterPro" id="IPR009075">
    <property type="entry name" value="AcylCo_DH/oxidase_C"/>
</dbReference>
<evidence type="ECO:0000259" key="8">
    <source>
        <dbReference type="Pfam" id="PF02770"/>
    </source>
</evidence>
<dbReference type="Pfam" id="PF00441">
    <property type="entry name" value="Acyl-CoA_dh_1"/>
    <property type="match status" value="1"/>
</dbReference>
<dbReference type="EMBL" id="SHNO01000001">
    <property type="protein sequence ID" value="MCX2977160.1"/>
    <property type="molecule type" value="Genomic_DNA"/>
</dbReference>